<feature type="compositionally biased region" description="Acidic residues" evidence="3">
    <location>
        <begin position="184"/>
        <end position="193"/>
    </location>
</feature>
<feature type="compositionally biased region" description="Basic and acidic residues" evidence="3">
    <location>
        <begin position="194"/>
        <end position="205"/>
    </location>
</feature>
<dbReference type="PANTHER" id="PTHR33172">
    <property type="entry name" value="OS08G0516900 PROTEIN"/>
    <property type="match status" value="1"/>
</dbReference>
<organism evidence="4 5">
    <name type="scientific">Dovyalis caffra</name>
    <dbReference type="NCBI Taxonomy" id="77055"/>
    <lineage>
        <taxon>Eukaryota</taxon>
        <taxon>Viridiplantae</taxon>
        <taxon>Streptophyta</taxon>
        <taxon>Embryophyta</taxon>
        <taxon>Tracheophyta</taxon>
        <taxon>Spermatophyta</taxon>
        <taxon>Magnoliopsida</taxon>
        <taxon>eudicotyledons</taxon>
        <taxon>Gunneridae</taxon>
        <taxon>Pentapetalae</taxon>
        <taxon>rosids</taxon>
        <taxon>fabids</taxon>
        <taxon>Malpighiales</taxon>
        <taxon>Salicaceae</taxon>
        <taxon>Flacourtieae</taxon>
        <taxon>Dovyalis</taxon>
    </lineage>
</organism>
<evidence type="ECO:0000256" key="3">
    <source>
        <dbReference type="SAM" id="MobiDB-lite"/>
    </source>
</evidence>
<comment type="caution">
    <text evidence="4">The sequence shown here is derived from an EMBL/GenBank/DDBJ whole genome shotgun (WGS) entry which is preliminary data.</text>
</comment>
<name>A0AAV1SMR3_9ROSI</name>
<accession>A0AAV1SMR3</accession>
<feature type="region of interest" description="Disordered" evidence="3">
    <location>
        <begin position="241"/>
        <end position="260"/>
    </location>
</feature>
<evidence type="ECO:0000313" key="5">
    <source>
        <dbReference type="Proteomes" id="UP001314170"/>
    </source>
</evidence>
<reference evidence="4 5" key="1">
    <citation type="submission" date="2024-01" db="EMBL/GenBank/DDBJ databases">
        <authorList>
            <person name="Waweru B."/>
        </authorList>
    </citation>
    <scope>NUCLEOTIDE SEQUENCE [LARGE SCALE GENOMIC DNA]</scope>
</reference>
<proteinExistence type="predicted"/>
<dbReference type="PANTHER" id="PTHR33172:SF91">
    <property type="entry name" value="PROTEIN OXIDATIVE STRESS 3 LIKE 5"/>
    <property type="match status" value="1"/>
</dbReference>
<dbReference type="GO" id="GO:0006950">
    <property type="term" value="P:response to stress"/>
    <property type="evidence" value="ECO:0007669"/>
    <property type="project" value="UniProtKB-ARBA"/>
</dbReference>
<protein>
    <submittedName>
        <fullName evidence="4">Uncharacterized protein</fullName>
    </submittedName>
</protein>
<keyword evidence="2" id="KW-0539">Nucleus</keyword>
<evidence type="ECO:0000256" key="2">
    <source>
        <dbReference type="ARBA" id="ARBA00023242"/>
    </source>
</evidence>
<dbReference type="GO" id="GO:0005634">
    <property type="term" value="C:nucleus"/>
    <property type="evidence" value="ECO:0007669"/>
    <property type="project" value="UniProtKB-SubCell"/>
</dbReference>
<dbReference type="AlphaFoldDB" id="A0AAV1SMR3"/>
<feature type="region of interest" description="Disordered" evidence="3">
    <location>
        <begin position="1"/>
        <end position="109"/>
    </location>
</feature>
<dbReference type="InterPro" id="IPR051992">
    <property type="entry name" value="OxStress_Response_Reg"/>
</dbReference>
<evidence type="ECO:0000256" key="1">
    <source>
        <dbReference type="ARBA" id="ARBA00004123"/>
    </source>
</evidence>
<feature type="region of interest" description="Disordered" evidence="3">
    <location>
        <begin position="168"/>
        <end position="221"/>
    </location>
</feature>
<sequence length="260" mass="28789">MEVLVGPTFSIGGDVPSNGSPFGVAPSPQEKHQVGVAPPFLFLKEENGDDDESPISSRAGSGIHPDDLSDSSSSIGAPDDSDEEEEDEDDGVASSEKTNVLGSLTSLEDALPIKRGLSNHFSGKSKSFTNLSEVNTVNTVKELEKPENPFNKRRRILMANKWSRRSFYSWSNPKSMPLLTLREDVDDDDDDDNDHSKGLRGRQDQESNENPSKEVLTQGMVARKLQERRFSKFGMKSQSCFSLSDLQEEEDDEDEDEDDQ</sequence>
<dbReference type="Proteomes" id="UP001314170">
    <property type="component" value="Unassembled WGS sequence"/>
</dbReference>
<evidence type="ECO:0000313" key="4">
    <source>
        <dbReference type="EMBL" id="CAK7354150.1"/>
    </source>
</evidence>
<comment type="subcellular location">
    <subcellularLocation>
        <location evidence="1">Nucleus</location>
    </subcellularLocation>
</comment>
<keyword evidence="5" id="KW-1185">Reference proteome</keyword>
<gene>
    <name evidence="4" type="ORF">DCAF_LOCUS25091</name>
</gene>
<dbReference type="EMBL" id="CAWUPB010001194">
    <property type="protein sequence ID" value="CAK7354150.1"/>
    <property type="molecule type" value="Genomic_DNA"/>
</dbReference>
<feature type="compositionally biased region" description="Acidic residues" evidence="3">
    <location>
        <begin position="246"/>
        <end position="260"/>
    </location>
</feature>
<feature type="compositionally biased region" description="Acidic residues" evidence="3">
    <location>
        <begin position="79"/>
        <end position="91"/>
    </location>
</feature>
<feature type="compositionally biased region" description="Polar residues" evidence="3">
    <location>
        <begin position="95"/>
        <end position="106"/>
    </location>
</feature>